<organism evidence="5 6">
    <name type="scientific">Roseivivax lentus</name>
    <dbReference type="NCBI Taxonomy" id="633194"/>
    <lineage>
        <taxon>Bacteria</taxon>
        <taxon>Pseudomonadati</taxon>
        <taxon>Pseudomonadota</taxon>
        <taxon>Alphaproteobacteria</taxon>
        <taxon>Rhodobacterales</taxon>
        <taxon>Roseobacteraceae</taxon>
        <taxon>Roseivivax</taxon>
    </lineage>
</organism>
<dbReference type="PANTHER" id="PTHR13887:SF56">
    <property type="entry name" value="THIOREDOXIN-LIKE REDUCTASE RV2466C"/>
    <property type="match status" value="1"/>
</dbReference>
<gene>
    <name evidence="5" type="ORF">SAMN05421759_104219</name>
</gene>
<reference evidence="6" key="1">
    <citation type="submission" date="2017-01" db="EMBL/GenBank/DDBJ databases">
        <authorList>
            <person name="Varghese N."/>
            <person name="Submissions S."/>
        </authorList>
    </citation>
    <scope>NUCLEOTIDE SEQUENCE [LARGE SCALE GENOMIC DNA]</scope>
    <source>
        <strain evidence="6">DSM 29430</strain>
    </source>
</reference>
<dbReference type="InterPro" id="IPR012336">
    <property type="entry name" value="Thioredoxin-like_fold"/>
</dbReference>
<keyword evidence="5" id="KW-0413">Isomerase</keyword>
<keyword evidence="3" id="KW-0732">Signal</keyword>
<feature type="domain" description="Thioredoxin" evidence="4">
    <location>
        <begin position="37"/>
        <end position="194"/>
    </location>
</feature>
<dbReference type="PANTHER" id="PTHR13887">
    <property type="entry name" value="GLUTATHIONE S-TRANSFERASE KAPPA"/>
    <property type="match status" value="1"/>
</dbReference>
<evidence type="ECO:0000256" key="2">
    <source>
        <dbReference type="ARBA" id="ARBA00005791"/>
    </source>
</evidence>
<dbReference type="Gene3D" id="3.40.30.10">
    <property type="entry name" value="Glutaredoxin"/>
    <property type="match status" value="1"/>
</dbReference>
<dbReference type="Proteomes" id="UP000186684">
    <property type="component" value="Unassembled WGS sequence"/>
</dbReference>
<evidence type="ECO:0000256" key="1">
    <source>
        <dbReference type="ARBA" id="ARBA00003565"/>
    </source>
</evidence>
<dbReference type="OrthoDB" id="8478320at2"/>
<dbReference type="AlphaFoldDB" id="A0A1N7MDG0"/>
<protein>
    <submittedName>
        <fullName evidence="5">Protein-disulfide isomerase</fullName>
    </submittedName>
</protein>
<feature type="chain" id="PRO_5013111571" evidence="3">
    <location>
        <begin position="22"/>
        <end position="233"/>
    </location>
</feature>
<dbReference type="RefSeq" id="WP_076447641.1">
    <property type="nucleotide sequence ID" value="NZ_FTOQ01000004.1"/>
</dbReference>
<accession>A0A1N7MDG0</accession>
<comment type="similarity">
    <text evidence="2">Belongs to the thioredoxin family. DsbA subfamily.</text>
</comment>
<sequence>MKRMISATALAAVLGLGGWFALQNNGVTTSTDATADLTLPGAANAQSAAASDGGSAPAVMEMALGAEDAPVEVIEYASYTCPHCASFHANVFDEIKKNYVDTGKVRFVYREVYFDKYGMWASLVARCGGNQDRFFGITDMIYQSQSDWARAGSDAAIAEGLRKIGRLAGLGNDELEACLTDGDKLRALVEWYQANAEQDEVRSTPSFVIEGELYSNMNYGDFAEILDAKLADQ</sequence>
<dbReference type="GO" id="GO:0016853">
    <property type="term" value="F:isomerase activity"/>
    <property type="evidence" value="ECO:0007669"/>
    <property type="project" value="UniProtKB-KW"/>
</dbReference>
<evidence type="ECO:0000259" key="4">
    <source>
        <dbReference type="PROSITE" id="PS51352"/>
    </source>
</evidence>
<evidence type="ECO:0000313" key="6">
    <source>
        <dbReference type="Proteomes" id="UP000186684"/>
    </source>
</evidence>
<dbReference type="STRING" id="633194.SAMN05421759_104219"/>
<feature type="signal peptide" evidence="3">
    <location>
        <begin position="1"/>
        <end position="21"/>
    </location>
</feature>
<dbReference type="Pfam" id="PF13462">
    <property type="entry name" value="Thioredoxin_4"/>
    <property type="match status" value="1"/>
</dbReference>
<evidence type="ECO:0000313" key="5">
    <source>
        <dbReference type="EMBL" id="SIS84126.1"/>
    </source>
</evidence>
<dbReference type="CDD" id="cd02972">
    <property type="entry name" value="DsbA_family"/>
    <property type="match status" value="1"/>
</dbReference>
<dbReference type="SUPFAM" id="SSF52833">
    <property type="entry name" value="Thioredoxin-like"/>
    <property type="match status" value="1"/>
</dbReference>
<dbReference type="InterPro" id="IPR013766">
    <property type="entry name" value="Thioredoxin_domain"/>
</dbReference>
<proteinExistence type="inferred from homology"/>
<keyword evidence="6" id="KW-1185">Reference proteome</keyword>
<dbReference type="EMBL" id="FTOQ01000004">
    <property type="protein sequence ID" value="SIS84126.1"/>
    <property type="molecule type" value="Genomic_DNA"/>
</dbReference>
<name>A0A1N7MDG0_9RHOB</name>
<comment type="function">
    <text evidence="1">May be required for disulfide bond formation in some proteins.</text>
</comment>
<evidence type="ECO:0000256" key="3">
    <source>
        <dbReference type="SAM" id="SignalP"/>
    </source>
</evidence>
<dbReference type="PROSITE" id="PS51352">
    <property type="entry name" value="THIOREDOXIN_2"/>
    <property type="match status" value="1"/>
</dbReference>
<dbReference type="InterPro" id="IPR036249">
    <property type="entry name" value="Thioredoxin-like_sf"/>
</dbReference>